<accession>A0ABQ7JZK4</accession>
<reference evidence="2 3" key="1">
    <citation type="journal article" date="2020" name="Fungal Divers.">
        <title>Resolving the Mortierellaceae phylogeny through synthesis of multi-gene phylogenetics and phylogenomics.</title>
        <authorList>
            <person name="Vandepol N."/>
            <person name="Liber J."/>
            <person name="Desiro A."/>
            <person name="Na H."/>
            <person name="Kennedy M."/>
            <person name="Barry K."/>
            <person name="Grigoriev I.V."/>
            <person name="Miller A.N."/>
            <person name="O'Donnell K."/>
            <person name="Stajich J.E."/>
            <person name="Bonito G."/>
        </authorList>
    </citation>
    <scope>NUCLEOTIDE SEQUENCE [LARGE SCALE GENOMIC DNA]</scope>
    <source>
        <strain evidence="2 3">AD045</strain>
    </source>
</reference>
<organism evidence="2 3">
    <name type="scientific">Linnemannia gamsii</name>
    <dbReference type="NCBI Taxonomy" id="64522"/>
    <lineage>
        <taxon>Eukaryota</taxon>
        <taxon>Fungi</taxon>
        <taxon>Fungi incertae sedis</taxon>
        <taxon>Mucoromycota</taxon>
        <taxon>Mortierellomycotina</taxon>
        <taxon>Mortierellomycetes</taxon>
        <taxon>Mortierellales</taxon>
        <taxon>Mortierellaceae</taxon>
        <taxon>Linnemannia</taxon>
    </lineage>
</organism>
<name>A0ABQ7JZK4_9FUNG</name>
<feature type="compositionally biased region" description="Low complexity" evidence="1">
    <location>
        <begin position="75"/>
        <end position="95"/>
    </location>
</feature>
<evidence type="ECO:0000313" key="2">
    <source>
        <dbReference type="EMBL" id="KAG0287817.1"/>
    </source>
</evidence>
<sequence>MTQEIKRPVQFLAFSLTPPLSPMTPIDSSNGRPCKSAKLSTERQPFSNLGYSSPSSCLRSRRQTISIPSNTYSGSLPSVPSTPSSPVTTLPTSSSLRLGAERPGVTKAIYNVQFLPSEEYKPDSKAGYLPRTPYPLTREEEDEKIFQSFLTALSEEE</sequence>
<feature type="compositionally biased region" description="Polar residues" evidence="1">
    <location>
        <begin position="38"/>
        <end position="74"/>
    </location>
</feature>
<proteinExistence type="predicted"/>
<evidence type="ECO:0000313" key="3">
    <source>
        <dbReference type="Proteomes" id="UP001194696"/>
    </source>
</evidence>
<dbReference type="Proteomes" id="UP001194696">
    <property type="component" value="Unassembled WGS sequence"/>
</dbReference>
<feature type="region of interest" description="Disordered" evidence="1">
    <location>
        <begin position="17"/>
        <end position="95"/>
    </location>
</feature>
<comment type="caution">
    <text evidence="2">The sequence shown here is derived from an EMBL/GenBank/DDBJ whole genome shotgun (WGS) entry which is preliminary data.</text>
</comment>
<dbReference type="EMBL" id="JAAAIM010000456">
    <property type="protein sequence ID" value="KAG0287817.1"/>
    <property type="molecule type" value="Genomic_DNA"/>
</dbReference>
<protein>
    <submittedName>
        <fullName evidence="2">Uncharacterized protein</fullName>
    </submittedName>
</protein>
<gene>
    <name evidence="2" type="ORF">BGZ96_008302</name>
</gene>
<evidence type="ECO:0000256" key="1">
    <source>
        <dbReference type="SAM" id="MobiDB-lite"/>
    </source>
</evidence>
<keyword evidence="3" id="KW-1185">Reference proteome</keyword>